<dbReference type="EMBL" id="JAVFHQ010000030">
    <property type="protein sequence ID" value="KAK4543648.1"/>
    <property type="molecule type" value="Genomic_DNA"/>
</dbReference>
<name>A0AAV9JEJ6_9PEZI</name>
<dbReference type="AlphaFoldDB" id="A0AAV9JEJ6"/>
<protein>
    <submittedName>
        <fullName evidence="1">Uncharacterized protein</fullName>
    </submittedName>
</protein>
<proteinExistence type="predicted"/>
<accession>A0AAV9JEJ6</accession>
<keyword evidence="2" id="KW-1185">Reference proteome</keyword>
<evidence type="ECO:0000313" key="2">
    <source>
        <dbReference type="Proteomes" id="UP001324427"/>
    </source>
</evidence>
<comment type="caution">
    <text evidence="1">The sequence shown here is derived from an EMBL/GenBank/DDBJ whole genome shotgun (WGS) entry which is preliminary data.</text>
</comment>
<evidence type="ECO:0000313" key="1">
    <source>
        <dbReference type="EMBL" id="KAK4543648.1"/>
    </source>
</evidence>
<reference evidence="1 2" key="1">
    <citation type="submission" date="2021-11" db="EMBL/GenBank/DDBJ databases">
        <title>Black yeast isolated from Biological Soil Crust.</title>
        <authorList>
            <person name="Kurbessoian T."/>
        </authorList>
    </citation>
    <scope>NUCLEOTIDE SEQUENCE [LARGE SCALE GENOMIC DNA]</scope>
    <source>
        <strain evidence="1 2">CCFEE 5522</strain>
    </source>
</reference>
<dbReference type="Proteomes" id="UP001324427">
    <property type="component" value="Unassembled WGS sequence"/>
</dbReference>
<organism evidence="1 2">
    <name type="scientific">Oleoguttula mirabilis</name>
    <dbReference type="NCBI Taxonomy" id="1507867"/>
    <lineage>
        <taxon>Eukaryota</taxon>
        <taxon>Fungi</taxon>
        <taxon>Dikarya</taxon>
        <taxon>Ascomycota</taxon>
        <taxon>Pezizomycotina</taxon>
        <taxon>Dothideomycetes</taxon>
        <taxon>Dothideomycetidae</taxon>
        <taxon>Mycosphaerellales</taxon>
        <taxon>Teratosphaeriaceae</taxon>
        <taxon>Oleoguttula</taxon>
    </lineage>
</organism>
<gene>
    <name evidence="1" type="ORF">LTR36_005293</name>
</gene>
<sequence>MNVIWKPSRKPIYSRFSYRPQLATTSTLVLVSKQVRDEFIGMLYLAAPIICTTGRNFDFRHIVTYLNRLSQVEIEKLSPDDEPPERSTSILLLVKDDYDRMTPYLGLWVNRVELPSKRGTKIDFQYAVSSTASNWIMTFEPHWTTRIPLRGRGSIEWKKIQSALQHECAVRRQRAVLQL</sequence>